<dbReference type="EMBL" id="JAWDGP010007030">
    <property type="protein sequence ID" value="KAK3731105.1"/>
    <property type="molecule type" value="Genomic_DNA"/>
</dbReference>
<evidence type="ECO:0000313" key="3">
    <source>
        <dbReference type="Proteomes" id="UP001283361"/>
    </source>
</evidence>
<organism evidence="2 3">
    <name type="scientific">Elysia crispata</name>
    <name type="common">lettuce slug</name>
    <dbReference type="NCBI Taxonomy" id="231223"/>
    <lineage>
        <taxon>Eukaryota</taxon>
        <taxon>Metazoa</taxon>
        <taxon>Spiralia</taxon>
        <taxon>Lophotrochozoa</taxon>
        <taxon>Mollusca</taxon>
        <taxon>Gastropoda</taxon>
        <taxon>Heterobranchia</taxon>
        <taxon>Euthyneura</taxon>
        <taxon>Panpulmonata</taxon>
        <taxon>Sacoglossa</taxon>
        <taxon>Placobranchoidea</taxon>
        <taxon>Plakobranchidae</taxon>
        <taxon>Elysia</taxon>
    </lineage>
</organism>
<comment type="caution">
    <text evidence="2">The sequence shown here is derived from an EMBL/GenBank/DDBJ whole genome shotgun (WGS) entry which is preliminary data.</text>
</comment>
<gene>
    <name evidence="2" type="ORF">RRG08_047800</name>
</gene>
<evidence type="ECO:0000256" key="1">
    <source>
        <dbReference type="SAM" id="MobiDB-lite"/>
    </source>
</evidence>
<dbReference type="Proteomes" id="UP001283361">
    <property type="component" value="Unassembled WGS sequence"/>
</dbReference>
<dbReference type="AlphaFoldDB" id="A0AAE0Y2R9"/>
<name>A0AAE0Y2R9_9GAST</name>
<feature type="compositionally biased region" description="Polar residues" evidence="1">
    <location>
        <begin position="7"/>
        <end position="17"/>
    </location>
</feature>
<reference evidence="2" key="1">
    <citation type="journal article" date="2023" name="G3 (Bethesda)">
        <title>A reference genome for the long-term kleptoplast-retaining sea slug Elysia crispata morphotype clarki.</title>
        <authorList>
            <person name="Eastman K.E."/>
            <person name="Pendleton A.L."/>
            <person name="Shaikh M.A."/>
            <person name="Suttiyut T."/>
            <person name="Ogas R."/>
            <person name="Tomko P."/>
            <person name="Gavelis G."/>
            <person name="Widhalm J.R."/>
            <person name="Wisecaver J.H."/>
        </authorList>
    </citation>
    <scope>NUCLEOTIDE SEQUENCE</scope>
    <source>
        <strain evidence="2">ECLA1</strain>
    </source>
</reference>
<evidence type="ECO:0000313" key="2">
    <source>
        <dbReference type="EMBL" id="KAK3731105.1"/>
    </source>
</evidence>
<sequence length="79" mass="8961">MDRLLVTEQNVRPSRNEGSAVPRLRLRLDPTDCTNPALDYKRDLGDVRLDRKTACPGMSRRECEPAKSKSSLRAEEVYG</sequence>
<protein>
    <submittedName>
        <fullName evidence="2">Uncharacterized protein</fullName>
    </submittedName>
</protein>
<proteinExistence type="predicted"/>
<keyword evidence="3" id="KW-1185">Reference proteome</keyword>
<feature type="region of interest" description="Disordered" evidence="1">
    <location>
        <begin position="57"/>
        <end position="79"/>
    </location>
</feature>
<feature type="region of interest" description="Disordered" evidence="1">
    <location>
        <begin position="1"/>
        <end position="20"/>
    </location>
</feature>
<accession>A0AAE0Y2R9</accession>